<evidence type="ECO:0000313" key="1">
    <source>
        <dbReference type="EMBL" id="PZV38527.1"/>
    </source>
</evidence>
<reference evidence="2" key="1">
    <citation type="submission" date="2017-03" db="EMBL/GenBank/DDBJ databases">
        <authorList>
            <person name="Safronova V.I."/>
            <person name="Sazanova A.L."/>
            <person name="Chirak E.R."/>
        </authorList>
    </citation>
    <scope>NUCLEOTIDE SEQUENCE [LARGE SCALE GENOMIC DNA]</scope>
    <source>
        <strain evidence="2">Ach-343</strain>
    </source>
</reference>
<evidence type="ECO:0000313" key="2">
    <source>
        <dbReference type="Proteomes" id="UP000248616"/>
    </source>
</evidence>
<dbReference type="AlphaFoldDB" id="A0A2W7C6M4"/>
<dbReference type="Proteomes" id="UP000248616">
    <property type="component" value="Unassembled WGS sequence"/>
</dbReference>
<dbReference type="SUPFAM" id="SSF48317">
    <property type="entry name" value="Acid phosphatase/Vanadium-dependent haloperoxidase"/>
    <property type="match status" value="1"/>
</dbReference>
<accession>A0A2W7C6M4</accession>
<protein>
    <submittedName>
        <fullName evidence="1">Uncharacterized protein</fullName>
    </submittedName>
</protein>
<dbReference type="InterPro" id="IPR036938">
    <property type="entry name" value="PAP2/HPO_sf"/>
</dbReference>
<dbReference type="EMBL" id="MZXV01000026">
    <property type="protein sequence ID" value="PZV38527.1"/>
    <property type="molecule type" value="Genomic_DNA"/>
</dbReference>
<proteinExistence type="predicted"/>
<keyword evidence="2" id="KW-1185">Reference proteome</keyword>
<organism evidence="1 2">
    <name type="scientific">Mesorhizobium kowhaii</name>
    <dbReference type="NCBI Taxonomy" id="1300272"/>
    <lineage>
        <taxon>Bacteria</taxon>
        <taxon>Pseudomonadati</taxon>
        <taxon>Pseudomonadota</taxon>
        <taxon>Alphaproteobacteria</taxon>
        <taxon>Hyphomicrobiales</taxon>
        <taxon>Phyllobacteriaceae</taxon>
        <taxon>Mesorhizobium</taxon>
    </lineage>
</organism>
<comment type="caution">
    <text evidence="1">The sequence shown here is derived from an EMBL/GenBank/DDBJ whole genome shotgun (WGS) entry which is preliminary data.</text>
</comment>
<gene>
    <name evidence="1" type="ORF">B5V02_10765</name>
</gene>
<name>A0A2W7C6M4_9HYPH</name>
<sequence length="72" mass="8146">MVGREVLSTFLKKSFDRPRPDIPHVTQVFTASFPSGHATQTRTSKPFMGLSRSRNLQLTIVWTDRATIEVSL</sequence>